<sequence length="27" mass="2885">MLIGAQLRAANLRDTQLQGAYLVGAQL</sequence>
<gene>
    <name evidence="1" type="ORF">I0C86_09270</name>
</gene>
<dbReference type="SUPFAM" id="SSF141571">
    <property type="entry name" value="Pentapeptide repeat-like"/>
    <property type="match status" value="1"/>
</dbReference>
<dbReference type="EMBL" id="JADPUN010000106">
    <property type="protein sequence ID" value="MBF9129165.1"/>
    <property type="molecule type" value="Genomic_DNA"/>
</dbReference>
<keyword evidence="2" id="KW-1185">Reference proteome</keyword>
<comment type="caution">
    <text evidence="1">The sequence shown here is derived from an EMBL/GenBank/DDBJ whole genome shotgun (WGS) entry which is preliminary data.</text>
</comment>
<dbReference type="InterPro" id="IPR001646">
    <property type="entry name" value="5peptide_repeat"/>
</dbReference>
<reference evidence="1 2" key="1">
    <citation type="submission" date="2020-11" db="EMBL/GenBank/DDBJ databases">
        <title>A novel isolate from a Black sea contaminated sediment with potential to produce alkanes: Plantactinospora alkalitolerans sp. nov.</title>
        <authorList>
            <person name="Carro L."/>
            <person name="Veyisoglu A."/>
            <person name="Guven K."/>
            <person name="Schumann P."/>
            <person name="Klenk H.-P."/>
            <person name="Sahin N."/>
        </authorList>
    </citation>
    <scope>NUCLEOTIDE SEQUENCE [LARGE SCALE GENOMIC DNA]</scope>
    <source>
        <strain evidence="1 2">S1510</strain>
    </source>
</reference>
<accession>A0ABS0GSK0</accession>
<dbReference type="Pfam" id="PF00805">
    <property type="entry name" value="Pentapeptide"/>
    <property type="match status" value="1"/>
</dbReference>
<proteinExistence type="predicted"/>
<dbReference type="Proteomes" id="UP000638560">
    <property type="component" value="Unassembled WGS sequence"/>
</dbReference>
<evidence type="ECO:0000313" key="1">
    <source>
        <dbReference type="EMBL" id="MBF9129165.1"/>
    </source>
</evidence>
<dbReference type="RefSeq" id="WP_196200805.1">
    <property type="nucleotide sequence ID" value="NZ_JADPUN010000106.1"/>
</dbReference>
<evidence type="ECO:0000313" key="2">
    <source>
        <dbReference type="Proteomes" id="UP000638560"/>
    </source>
</evidence>
<organism evidence="1 2">
    <name type="scientific">Plantactinospora alkalitolerans</name>
    <dbReference type="NCBI Taxonomy" id="2789879"/>
    <lineage>
        <taxon>Bacteria</taxon>
        <taxon>Bacillati</taxon>
        <taxon>Actinomycetota</taxon>
        <taxon>Actinomycetes</taxon>
        <taxon>Micromonosporales</taxon>
        <taxon>Micromonosporaceae</taxon>
        <taxon>Plantactinospora</taxon>
    </lineage>
</organism>
<protein>
    <submittedName>
        <fullName evidence="1">Pentapeptide repeat-containing protein</fullName>
    </submittedName>
</protein>
<name>A0ABS0GSK0_9ACTN</name>